<proteinExistence type="predicted"/>
<evidence type="ECO:0000313" key="2">
    <source>
        <dbReference type="Proteomes" id="UP001595712"/>
    </source>
</evidence>
<accession>A0ABV7PVF8</accession>
<reference evidence="2" key="1">
    <citation type="journal article" date="2019" name="Int. J. Syst. Evol. Microbiol.">
        <title>The Global Catalogue of Microorganisms (GCM) 10K type strain sequencing project: providing services to taxonomists for standard genome sequencing and annotation.</title>
        <authorList>
            <consortium name="The Broad Institute Genomics Platform"/>
            <consortium name="The Broad Institute Genome Sequencing Center for Infectious Disease"/>
            <person name="Wu L."/>
            <person name="Ma J."/>
        </authorList>
    </citation>
    <scope>NUCLEOTIDE SEQUENCE [LARGE SCALE GENOMIC DNA]</scope>
    <source>
        <strain evidence="2">CGMCC 4.7396</strain>
    </source>
</reference>
<organism evidence="1 2">
    <name type="scientific">Glycomyces rhizosphaerae</name>
    <dbReference type="NCBI Taxonomy" id="2054422"/>
    <lineage>
        <taxon>Bacteria</taxon>
        <taxon>Bacillati</taxon>
        <taxon>Actinomycetota</taxon>
        <taxon>Actinomycetes</taxon>
        <taxon>Glycomycetales</taxon>
        <taxon>Glycomycetaceae</taxon>
        <taxon>Glycomyces</taxon>
    </lineage>
</organism>
<comment type="caution">
    <text evidence="1">The sequence shown here is derived from an EMBL/GenBank/DDBJ whole genome shotgun (WGS) entry which is preliminary data.</text>
</comment>
<gene>
    <name evidence="1" type="ORF">ACFO8M_01680</name>
</gene>
<dbReference type="PROSITE" id="PS51257">
    <property type="entry name" value="PROKAR_LIPOPROTEIN"/>
    <property type="match status" value="1"/>
</dbReference>
<name>A0ABV7PVF8_9ACTN</name>
<sequence>MRYNPIRTAAPLACVALALTACTGEEPEPTPLEIGLEATEEDEARLIAALAEAEDVNYEITAIFGRLARQCMEEKGFTVHDETVWYQPEPLEDDEQQLQFDAPTEQIPTAEEASENGFMAWAQTYDGSELAPPDPTDELMEPYWELLDGPYYELSSEDRRAWDVAYYGAEVIAWQEGPDDKPLTQPEPGGCDGEVHRAIYGEPVQWSAPEDPEFVSWLWGEENPLYVGWDHAEQLRTWRDLTREEERAFLTCLDEGGNTGWDLNDEGYVDTFFYLHAHYPQDPANAGIEFDPLPDWQLALMPEVPADAPYDYDTAFAIEVELAEDFAACADETGYREAGQTQWRALHIGRMLEHEAEVFAWQETMNGYLETAQELLEA</sequence>
<evidence type="ECO:0000313" key="1">
    <source>
        <dbReference type="EMBL" id="MFC3491198.1"/>
    </source>
</evidence>
<protein>
    <submittedName>
        <fullName evidence="1">Uncharacterized protein</fullName>
    </submittedName>
</protein>
<keyword evidence="2" id="KW-1185">Reference proteome</keyword>
<dbReference type="EMBL" id="JBHRWO010000004">
    <property type="protein sequence ID" value="MFC3491198.1"/>
    <property type="molecule type" value="Genomic_DNA"/>
</dbReference>
<dbReference type="Proteomes" id="UP001595712">
    <property type="component" value="Unassembled WGS sequence"/>
</dbReference>
<dbReference type="RefSeq" id="WP_387969642.1">
    <property type="nucleotide sequence ID" value="NZ_JBHRWO010000004.1"/>
</dbReference>